<dbReference type="STRING" id="710696.Intca_1844"/>
<proteinExistence type="predicted"/>
<evidence type="ECO:0008006" key="4">
    <source>
        <dbReference type="Google" id="ProtNLM"/>
    </source>
</evidence>
<dbReference type="RefSeq" id="WP_013492671.1">
    <property type="nucleotide sequence ID" value="NC_014830.1"/>
</dbReference>
<dbReference type="Proteomes" id="UP000008914">
    <property type="component" value="Chromosome"/>
</dbReference>
<feature type="transmembrane region" description="Helical" evidence="1">
    <location>
        <begin position="12"/>
        <end position="31"/>
    </location>
</feature>
<reference evidence="2 3" key="1">
    <citation type="journal article" date="2010" name="Stand. Genomic Sci.">
        <title>Complete genome sequence of Intrasporangium calvum type strain (7 KIP).</title>
        <authorList>
            <person name="Del Rio T.G."/>
            <person name="Chertkov O."/>
            <person name="Yasawong M."/>
            <person name="Lucas S."/>
            <person name="Deshpande S."/>
            <person name="Cheng J.F."/>
            <person name="Detter C."/>
            <person name="Tapia R."/>
            <person name="Han C."/>
            <person name="Goodwin L."/>
            <person name="Pitluck S."/>
            <person name="Liolios K."/>
            <person name="Ivanova N."/>
            <person name="Mavromatis K."/>
            <person name="Pati A."/>
            <person name="Chen A."/>
            <person name="Palaniappan K."/>
            <person name="Land M."/>
            <person name="Hauser L."/>
            <person name="Chang Y.J."/>
            <person name="Jeffries C.D."/>
            <person name="Rohde M."/>
            <person name="Pukall R."/>
            <person name="Sikorski J."/>
            <person name="Goker M."/>
            <person name="Woyke T."/>
            <person name="Bristow J."/>
            <person name="Eisen J.A."/>
            <person name="Markowitz V."/>
            <person name="Hugenholtz P."/>
            <person name="Kyrpides N.C."/>
            <person name="Klenk H.P."/>
            <person name="Lapidus A."/>
        </authorList>
    </citation>
    <scope>NUCLEOTIDE SEQUENCE [LARGE SCALE GENOMIC DNA]</scope>
    <source>
        <strain evidence="3">ATCC 23552 / DSM 43043 / JCM 3097 / NBRC 12989 / 7 KIP</strain>
    </source>
</reference>
<dbReference type="OrthoDB" id="5198533at2"/>
<name>E6SB68_INTC7</name>
<dbReference type="HOGENOM" id="CLU_104647_0_0_11"/>
<keyword evidence="1" id="KW-0812">Transmembrane</keyword>
<evidence type="ECO:0000313" key="3">
    <source>
        <dbReference type="Proteomes" id="UP000008914"/>
    </source>
</evidence>
<evidence type="ECO:0000256" key="1">
    <source>
        <dbReference type="SAM" id="Phobius"/>
    </source>
</evidence>
<protein>
    <recommendedName>
        <fullName evidence="4">Transmembrane protein</fullName>
    </recommendedName>
</protein>
<dbReference type="EMBL" id="CP002343">
    <property type="protein sequence ID" value="ADU48356.1"/>
    <property type="molecule type" value="Genomic_DNA"/>
</dbReference>
<dbReference type="AlphaFoldDB" id="E6SB68"/>
<keyword evidence="1" id="KW-1133">Transmembrane helix</keyword>
<organism evidence="2 3">
    <name type="scientific">Intrasporangium calvum (strain ATCC 23552 / DSM 43043 / JCM 3097 / NBRC 12989 / NCIMB 10167 / NRRL B-3866 / 7 KIP)</name>
    <dbReference type="NCBI Taxonomy" id="710696"/>
    <lineage>
        <taxon>Bacteria</taxon>
        <taxon>Bacillati</taxon>
        <taxon>Actinomycetota</taxon>
        <taxon>Actinomycetes</taxon>
        <taxon>Micrococcales</taxon>
        <taxon>Intrasporangiaceae</taxon>
        <taxon>Intrasporangium</taxon>
    </lineage>
</organism>
<feature type="transmembrane region" description="Helical" evidence="1">
    <location>
        <begin position="108"/>
        <end position="128"/>
    </location>
</feature>
<evidence type="ECO:0000313" key="2">
    <source>
        <dbReference type="EMBL" id="ADU48356.1"/>
    </source>
</evidence>
<keyword evidence="3" id="KW-1185">Reference proteome</keyword>
<keyword evidence="1" id="KW-0472">Membrane</keyword>
<dbReference type="eggNOG" id="ENOG5032U4U">
    <property type="taxonomic scope" value="Bacteria"/>
</dbReference>
<gene>
    <name evidence="2" type="ordered locus">Intca_1844</name>
</gene>
<sequence length="203" mass="21975">MKLYADTTARRTRQLLSDVLALAWVAAWLWVGRQVHDTILQLRAPADSLTSAGDSVHGALTGAGDQAGRLPVVGDDLETWLDRAAGSGTTLRNAGAEMAATVENVANWLGVLTALFPILTVGGLWLWVRVRFVRRATTAQRFIDSADDLDLFALRALANQPVTALARITPDPAGAWRRRDPEAIRALAVLELRDQGLRPPSGH</sequence>
<dbReference type="KEGG" id="ica:Intca_1844"/>
<accession>E6SB68</accession>